<dbReference type="GeneID" id="112905482"/>
<sequence>MWTKRRRVASASALVIRRSSSSLHRTFFSATSISLLTTSRYFALRWTPRPLELVKDRPHWGHGKPSGGDCSTGGGALDEAAASVVSAEPARSGGRQLMPPLLVVGTARNDEGKRAENPSAPVLSRSCDSLPVGRSEALDWQQEVEAFVAEDLQEALILGVPWLQGTNVNCDFERKCVHFGTVTRHRIYWVRPTPSINAPATPIKELVTNSFPPEYHDQFQKLVQDFQEVFRKPSTPTKTAQYVIRLSKNEPFCLQPYRYSEEKKRLIQNQIEEMLTDKIIEPSQSTYNSPVVIVNKKSGDLRFCVDFRCLNSITHDEVSPLPAIHETLKAIEKSSIFSTIDLKSGYWQIPMHPESRHLTAFTAPDGGKFQFLVMPFGLKGTPATFQRTMGQEVLTGYLRKFCLVYLDDIIVLSSHGKTISSISAVCSRDCNNIISLALLKNVCLDPERLLTWATPYQLKGTRHFLAIWGKSTKHQFQRHNFQLLLRTYLAQEECGVGVRHVNNLSNTLKALCSSHFAYTDRILVRRSSYKQMPANKEPPPSFIRKDQMIRQPHYYLKNSLLLSNTVLEPATNYLPDALSRLPAEEPLPPDSHDVSRLLPPSNRPPGIVQVRLETLRDEIRREQGTDPATIQIRQRCTFLEENPVGHTQDGTAFLQRYQVRDDILWEKKENTWLMIVPTSLQPQLIYKYHDEAGHPDIQETVRQISQFYKWTNLKSDISSYIRQCRICQCSKNQRVTQAPLRPRQPLTPWDTIALDLMGPYPRTSRGRKFILVVTDLFCRWVEAFPISSATTAVITRLLEQEVMQRFGYPRAILTDNGSQFTSRQWQAACIKWKAHHWTTAIYHPRANPTERRKQEIKTGLRIYLQQGEHRTWDTHLSKILFDQRGRRNAATGTTPYYALFGRSLLKPGEWNNNPDDVDPVTYQERVENIRRHQYHYLQPRVTAEPREPQRYEPGKLVYCKEHPLSNKENQFHAGFASRWSGPYPIQGYAGGNTYWVEEENRLVKVHHEQLRPVLHPPE</sequence>
<dbReference type="KEGG" id="apln:112905482"/>
<dbReference type="GO" id="GO:0015074">
    <property type="term" value="P:DNA integration"/>
    <property type="evidence" value="ECO:0007669"/>
    <property type="project" value="InterPro"/>
</dbReference>
<evidence type="ECO:0000259" key="3">
    <source>
        <dbReference type="PROSITE" id="PS50878"/>
    </source>
</evidence>
<reference evidence="6" key="1">
    <citation type="submission" date="2025-08" db="UniProtKB">
        <authorList>
            <consortium name="RefSeq"/>
        </authorList>
    </citation>
    <scope>IDENTIFICATION</scope>
    <source>
        <tissue evidence="6">Entire body</tissue>
    </source>
</reference>
<dbReference type="PROSITE" id="PS50994">
    <property type="entry name" value="INTEGRASE"/>
    <property type="match status" value="1"/>
</dbReference>
<dbReference type="Gene3D" id="3.30.70.270">
    <property type="match status" value="1"/>
</dbReference>
<dbReference type="InterPro" id="IPR036397">
    <property type="entry name" value="RNaseH_sf"/>
</dbReference>
<evidence type="ECO:0000256" key="2">
    <source>
        <dbReference type="SAM" id="MobiDB-lite"/>
    </source>
</evidence>
<feature type="domain" description="Reverse transcriptase" evidence="3">
    <location>
        <begin position="275"/>
        <end position="463"/>
    </location>
</feature>
<keyword evidence="5" id="KW-1185">Reference proteome</keyword>
<evidence type="ECO:0000313" key="6">
    <source>
        <dbReference type="RefSeq" id="XP_025833815.1"/>
    </source>
</evidence>
<dbReference type="SUPFAM" id="SSF56672">
    <property type="entry name" value="DNA/RNA polymerases"/>
    <property type="match status" value="1"/>
</dbReference>
<accession>A0A7F5RCZ5</accession>
<dbReference type="OrthoDB" id="6784301at2759"/>
<dbReference type="InterPro" id="IPR012337">
    <property type="entry name" value="RNaseH-like_sf"/>
</dbReference>
<feature type="region of interest" description="Disordered" evidence="2">
    <location>
        <begin position="581"/>
        <end position="603"/>
    </location>
</feature>
<dbReference type="RefSeq" id="XP_025833815.1">
    <property type="nucleotide sequence ID" value="XM_025978030.1"/>
</dbReference>
<gene>
    <name evidence="6" type="primary">LOC112905482</name>
</gene>
<protein>
    <recommendedName>
        <fullName evidence="1">RNA-directed DNA polymerase</fullName>
        <ecNumber evidence="1">2.7.7.49</ecNumber>
    </recommendedName>
</protein>
<dbReference type="FunFam" id="1.10.340.70:FF:000001">
    <property type="entry name" value="Retrovirus-related Pol polyprotein from transposon gypsy-like Protein"/>
    <property type="match status" value="1"/>
</dbReference>
<feature type="domain" description="Integrase catalytic" evidence="4">
    <location>
        <begin position="744"/>
        <end position="903"/>
    </location>
</feature>
<dbReference type="Pfam" id="PF00665">
    <property type="entry name" value="rve"/>
    <property type="match status" value="1"/>
</dbReference>
<organism evidence="5 6">
    <name type="scientific">Agrilus planipennis</name>
    <name type="common">Emerald ash borer</name>
    <name type="synonym">Agrilus marcopoli</name>
    <dbReference type="NCBI Taxonomy" id="224129"/>
    <lineage>
        <taxon>Eukaryota</taxon>
        <taxon>Metazoa</taxon>
        <taxon>Ecdysozoa</taxon>
        <taxon>Arthropoda</taxon>
        <taxon>Hexapoda</taxon>
        <taxon>Insecta</taxon>
        <taxon>Pterygota</taxon>
        <taxon>Neoptera</taxon>
        <taxon>Endopterygota</taxon>
        <taxon>Coleoptera</taxon>
        <taxon>Polyphaga</taxon>
        <taxon>Elateriformia</taxon>
        <taxon>Buprestoidea</taxon>
        <taxon>Buprestidae</taxon>
        <taxon>Agrilinae</taxon>
        <taxon>Agrilus</taxon>
    </lineage>
</organism>
<dbReference type="InterPro" id="IPR050951">
    <property type="entry name" value="Retrovirus_Pol_polyprotein"/>
</dbReference>
<dbReference type="PANTHER" id="PTHR37984">
    <property type="entry name" value="PROTEIN CBG26694"/>
    <property type="match status" value="1"/>
</dbReference>
<name>A0A7F5RCZ5_AGRPL</name>
<dbReference type="Gene3D" id="1.10.340.70">
    <property type="match status" value="1"/>
</dbReference>
<dbReference type="PROSITE" id="PS50878">
    <property type="entry name" value="RT_POL"/>
    <property type="match status" value="1"/>
</dbReference>
<dbReference type="InParanoid" id="A0A7F5RCZ5"/>
<dbReference type="SUPFAM" id="SSF53098">
    <property type="entry name" value="Ribonuclease H-like"/>
    <property type="match status" value="1"/>
</dbReference>
<dbReference type="Proteomes" id="UP000192223">
    <property type="component" value="Unplaced"/>
</dbReference>
<dbReference type="Pfam" id="PF17921">
    <property type="entry name" value="Integrase_H2C2"/>
    <property type="match status" value="1"/>
</dbReference>
<dbReference type="GO" id="GO:0003964">
    <property type="term" value="F:RNA-directed DNA polymerase activity"/>
    <property type="evidence" value="ECO:0007669"/>
    <property type="project" value="UniProtKB-EC"/>
</dbReference>
<dbReference type="GO" id="GO:0042575">
    <property type="term" value="C:DNA polymerase complex"/>
    <property type="evidence" value="ECO:0007669"/>
    <property type="project" value="UniProtKB-ARBA"/>
</dbReference>
<dbReference type="InterPro" id="IPR043502">
    <property type="entry name" value="DNA/RNA_pol_sf"/>
</dbReference>
<dbReference type="EC" id="2.7.7.49" evidence="1"/>
<evidence type="ECO:0000259" key="4">
    <source>
        <dbReference type="PROSITE" id="PS50994"/>
    </source>
</evidence>
<dbReference type="Gene3D" id="3.10.10.10">
    <property type="entry name" value="HIV Type 1 Reverse Transcriptase, subunit A, domain 1"/>
    <property type="match status" value="1"/>
</dbReference>
<dbReference type="InterPro" id="IPR043128">
    <property type="entry name" value="Rev_trsase/Diguanyl_cyclase"/>
</dbReference>
<evidence type="ECO:0000256" key="1">
    <source>
        <dbReference type="ARBA" id="ARBA00012493"/>
    </source>
</evidence>
<evidence type="ECO:0000313" key="5">
    <source>
        <dbReference type="Proteomes" id="UP000192223"/>
    </source>
</evidence>
<dbReference type="PANTHER" id="PTHR37984:SF5">
    <property type="entry name" value="PROTEIN NYNRIN-LIKE"/>
    <property type="match status" value="1"/>
</dbReference>
<dbReference type="InterPro" id="IPR000477">
    <property type="entry name" value="RT_dom"/>
</dbReference>
<dbReference type="InterPro" id="IPR001584">
    <property type="entry name" value="Integrase_cat-core"/>
</dbReference>
<dbReference type="InterPro" id="IPR041588">
    <property type="entry name" value="Integrase_H2C2"/>
</dbReference>
<dbReference type="Pfam" id="PF00078">
    <property type="entry name" value="RVT_1"/>
    <property type="match status" value="1"/>
</dbReference>
<dbReference type="GO" id="GO:0003676">
    <property type="term" value="F:nucleic acid binding"/>
    <property type="evidence" value="ECO:0007669"/>
    <property type="project" value="InterPro"/>
</dbReference>
<dbReference type="AlphaFoldDB" id="A0A7F5RCZ5"/>
<proteinExistence type="predicted"/>
<dbReference type="CDD" id="cd01647">
    <property type="entry name" value="RT_LTR"/>
    <property type="match status" value="1"/>
</dbReference>
<dbReference type="Gene3D" id="3.30.420.10">
    <property type="entry name" value="Ribonuclease H-like superfamily/Ribonuclease H"/>
    <property type="match status" value="1"/>
</dbReference>